<sequence length="64" mass="7260">MKQQILEVLDKSTNNGMKADEIMEITREWLIKNLNEAFANGVDPDAGEPAILDDLKIFMVGRLR</sequence>
<accession>A0A8S5ULI5</accession>
<organism evidence="1">
    <name type="scientific">Phage sp. ctOz71</name>
    <dbReference type="NCBI Taxonomy" id="2825793"/>
    <lineage>
        <taxon>Viruses</taxon>
    </lineage>
</organism>
<dbReference type="EMBL" id="BK016108">
    <property type="protein sequence ID" value="DAF95327.1"/>
    <property type="molecule type" value="Genomic_DNA"/>
</dbReference>
<evidence type="ECO:0000313" key="1">
    <source>
        <dbReference type="EMBL" id="DAF95327.1"/>
    </source>
</evidence>
<protein>
    <submittedName>
        <fullName evidence="1">Uncharacterized protein</fullName>
    </submittedName>
</protein>
<proteinExistence type="predicted"/>
<reference evidence="1" key="1">
    <citation type="journal article" date="2021" name="Proc. Natl. Acad. Sci. U.S.A.">
        <title>A Catalog of Tens of Thousands of Viruses from Human Metagenomes Reveals Hidden Associations with Chronic Diseases.</title>
        <authorList>
            <person name="Tisza M.J."/>
            <person name="Buck C.B."/>
        </authorList>
    </citation>
    <scope>NUCLEOTIDE SEQUENCE</scope>
    <source>
        <strain evidence="1">CtOz71</strain>
    </source>
</reference>
<name>A0A8S5ULI5_9VIRU</name>